<reference evidence="2" key="2">
    <citation type="submission" date="2015-01" db="EMBL/GenBank/DDBJ databases">
        <title>Evolutionary Origins and Diversification of the Mycorrhizal Mutualists.</title>
        <authorList>
            <consortium name="DOE Joint Genome Institute"/>
            <consortium name="Mycorrhizal Genomics Consortium"/>
            <person name="Kohler A."/>
            <person name="Kuo A."/>
            <person name="Nagy L.G."/>
            <person name="Floudas D."/>
            <person name="Copeland A."/>
            <person name="Barry K.W."/>
            <person name="Cichocki N."/>
            <person name="Veneault-Fourrey C."/>
            <person name="LaButti K."/>
            <person name="Lindquist E.A."/>
            <person name="Lipzen A."/>
            <person name="Lundell T."/>
            <person name="Morin E."/>
            <person name="Murat C."/>
            <person name="Riley R."/>
            <person name="Ohm R."/>
            <person name="Sun H."/>
            <person name="Tunlid A."/>
            <person name="Henrissat B."/>
            <person name="Grigoriev I.V."/>
            <person name="Hibbett D.S."/>
            <person name="Martin F."/>
        </authorList>
    </citation>
    <scope>NUCLEOTIDE SEQUENCE [LARGE SCALE GENOMIC DNA]</scope>
    <source>
        <strain evidence="2">Foug A</strain>
    </source>
</reference>
<dbReference type="HOGENOM" id="CLU_1787953_0_0_1"/>
<gene>
    <name evidence="1" type="ORF">SCLCIDRAFT_29801</name>
</gene>
<dbReference type="InParanoid" id="A0A0C2Z2S9"/>
<organism evidence="1 2">
    <name type="scientific">Scleroderma citrinum Foug A</name>
    <dbReference type="NCBI Taxonomy" id="1036808"/>
    <lineage>
        <taxon>Eukaryota</taxon>
        <taxon>Fungi</taxon>
        <taxon>Dikarya</taxon>
        <taxon>Basidiomycota</taxon>
        <taxon>Agaricomycotina</taxon>
        <taxon>Agaricomycetes</taxon>
        <taxon>Agaricomycetidae</taxon>
        <taxon>Boletales</taxon>
        <taxon>Sclerodermatineae</taxon>
        <taxon>Sclerodermataceae</taxon>
        <taxon>Scleroderma</taxon>
    </lineage>
</organism>
<dbReference type="Proteomes" id="UP000053989">
    <property type="component" value="Unassembled WGS sequence"/>
</dbReference>
<dbReference type="EMBL" id="KN822121">
    <property type="protein sequence ID" value="KIM56173.1"/>
    <property type="molecule type" value="Genomic_DNA"/>
</dbReference>
<proteinExistence type="predicted"/>
<sequence length="145" mass="16683">MPPKRTQPIRTLHRAGPDSYMLRLDSLKRFSSVCLGEIQLYLTYDAAIQQKHNDHPMPLGYDAFTDHFNHNANSCNRTIKFCWVTDDGICLTMSQVAPTLEDILGEADARQCREEELEKDEGAWIMKDSTQIMNEMLWDQADCTL</sequence>
<dbReference type="AlphaFoldDB" id="A0A0C2Z2S9"/>
<name>A0A0C2Z2S9_9AGAM</name>
<evidence type="ECO:0000313" key="1">
    <source>
        <dbReference type="EMBL" id="KIM56173.1"/>
    </source>
</evidence>
<accession>A0A0C2Z2S9</accession>
<reference evidence="1 2" key="1">
    <citation type="submission" date="2014-04" db="EMBL/GenBank/DDBJ databases">
        <authorList>
            <consortium name="DOE Joint Genome Institute"/>
            <person name="Kuo A."/>
            <person name="Kohler A."/>
            <person name="Nagy L.G."/>
            <person name="Floudas D."/>
            <person name="Copeland A."/>
            <person name="Barry K.W."/>
            <person name="Cichocki N."/>
            <person name="Veneault-Fourrey C."/>
            <person name="LaButti K."/>
            <person name="Lindquist E.A."/>
            <person name="Lipzen A."/>
            <person name="Lundell T."/>
            <person name="Morin E."/>
            <person name="Murat C."/>
            <person name="Sun H."/>
            <person name="Tunlid A."/>
            <person name="Henrissat B."/>
            <person name="Grigoriev I.V."/>
            <person name="Hibbett D.S."/>
            <person name="Martin F."/>
            <person name="Nordberg H.P."/>
            <person name="Cantor M.N."/>
            <person name="Hua S.X."/>
        </authorList>
    </citation>
    <scope>NUCLEOTIDE SEQUENCE [LARGE SCALE GENOMIC DNA]</scope>
    <source>
        <strain evidence="1 2">Foug A</strain>
    </source>
</reference>
<keyword evidence="2" id="KW-1185">Reference proteome</keyword>
<evidence type="ECO:0000313" key="2">
    <source>
        <dbReference type="Proteomes" id="UP000053989"/>
    </source>
</evidence>
<protein>
    <submittedName>
        <fullName evidence="1">Uncharacterized protein</fullName>
    </submittedName>
</protein>